<organism evidence="2 3">
    <name type="scientific">Goodea atripinnis</name>
    <dbReference type="NCBI Taxonomy" id="208336"/>
    <lineage>
        <taxon>Eukaryota</taxon>
        <taxon>Metazoa</taxon>
        <taxon>Chordata</taxon>
        <taxon>Craniata</taxon>
        <taxon>Vertebrata</taxon>
        <taxon>Euteleostomi</taxon>
        <taxon>Actinopterygii</taxon>
        <taxon>Neopterygii</taxon>
        <taxon>Teleostei</taxon>
        <taxon>Neoteleostei</taxon>
        <taxon>Acanthomorphata</taxon>
        <taxon>Ovalentaria</taxon>
        <taxon>Atherinomorphae</taxon>
        <taxon>Cyprinodontiformes</taxon>
        <taxon>Goodeidae</taxon>
        <taxon>Goodea</taxon>
    </lineage>
</organism>
<dbReference type="Proteomes" id="UP001476798">
    <property type="component" value="Unassembled WGS sequence"/>
</dbReference>
<comment type="caution">
    <text evidence="2">The sequence shown here is derived from an EMBL/GenBank/DDBJ whole genome shotgun (WGS) entry which is preliminary data.</text>
</comment>
<proteinExistence type="predicted"/>
<dbReference type="Pfam" id="PF21058">
    <property type="entry name" value="Stereocilin"/>
    <property type="match status" value="1"/>
</dbReference>
<evidence type="ECO:0000313" key="2">
    <source>
        <dbReference type="EMBL" id="MEQ2164925.1"/>
    </source>
</evidence>
<keyword evidence="3" id="KW-1185">Reference proteome</keyword>
<name>A0ABV0N0V0_9TELE</name>
<accession>A0ABV0N0V0</accession>
<gene>
    <name evidence="2" type="ORF">GOODEAATRI_011794</name>
</gene>
<feature type="domain" description="Stereocilin LRR" evidence="1">
    <location>
        <begin position="108"/>
        <end position="155"/>
    </location>
</feature>
<evidence type="ECO:0000313" key="3">
    <source>
        <dbReference type="Proteomes" id="UP001476798"/>
    </source>
</evidence>
<dbReference type="EMBL" id="JAHRIO010020727">
    <property type="protein sequence ID" value="MEQ2164925.1"/>
    <property type="molecule type" value="Genomic_DNA"/>
</dbReference>
<protein>
    <recommendedName>
        <fullName evidence="1">Stereocilin LRR domain-containing protein</fullName>
    </recommendedName>
</protein>
<evidence type="ECO:0000259" key="1">
    <source>
        <dbReference type="Pfam" id="PF21058"/>
    </source>
</evidence>
<reference evidence="2 3" key="1">
    <citation type="submission" date="2021-06" db="EMBL/GenBank/DDBJ databases">
        <authorList>
            <person name="Palmer J.M."/>
        </authorList>
    </citation>
    <scope>NUCLEOTIDE SEQUENCE [LARGE SCALE GENOMIC DNA]</scope>
    <source>
        <strain evidence="2 3">GA_2019</strain>
        <tissue evidence="2">Muscle</tissue>
    </source>
</reference>
<dbReference type="InterPro" id="IPR048992">
    <property type="entry name" value="Stereocilin_LRR"/>
</dbReference>
<sequence>MIEGSLRFEACSGGVFLSMLHPLWPLPFFPLHLAHNLFSSAAITQLVSFLMGDLSDFFTVTTDSMTTGSLAGGEGTTSPLFPHKLTRGSVMAFSFTHAVSLNNKVFNLCVLKASIIVDKLFQTNTLSTGQLQQLGTLIVGVKTETLLNLTSDKLLSAAKALTPHLPVRSLPYIDAHCPLEANTIATKLWGFQEVVNWLDDVKPLLKCTPLLSVLRRTRLLVEKLSNTSTKPWNTQQVPQSYH</sequence>